<evidence type="ECO:0000256" key="5">
    <source>
        <dbReference type="ARBA" id="ARBA00023134"/>
    </source>
</evidence>
<dbReference type="PRINTS" id="PR00326">
    <property type="entry name" value="GTP1OBG"/>
</dbReference>
<dbReference type="InterPro" id="IPR027417">
    <property type="entry name" value="P-loop_NTPase"/>
</dbReference>
<comment type="subcellular location">
    <subcellularLocation>
        <location evidence="6">Cytoplasm</location>
    </subcellularLocation>
    <text evidence="6">May associate with membranes.</text>
</comment>
<dbReference type="CDD" id="cd01878">
    <property type="entry name" value="HflX"/>
    <property type="match status" value="1"/>
</dbReference>
<dbReference type="InterPro" id="IPR006073">
    <property type="entry name" value="GTP-bd"/>
</dbReference>
<keyword evidence="5 6" id="KW-0342">GTP-binding</keyword>
<dbReference type="Gene3D" id="3.40.50.11060">
    <property type="entry name" value="GTPase HflX, N-terminal domain"/>
    <property type="match status" value="1"/>
</dbReference>
<dbReference type="GO" id="GO:0046872">
    <property type="term" value="F:metal ion binding"/>
    <property type="evidence" value="ECO:0007669"/>
    <property type="project" value="UniProtKB-KW"/>
</dbReference>
<dbReference type="Pfam" id="PF16360">
    <property type="entry name" value="GTP-bdg_M"/>
    <property type="match status" value="1"/>
</dbReference>
<dbReference type="HAMAP" id="MF_00900">
    <property type="entry name" value="GTPase_HflX"/>
    <property type="match status" value="1"/>
</dbReference>
<comment type="cofactor">
    <cofactor evidence="8">
        <name>Mg(2+)</name>
        <dbReference type="ChEBI" id="CHEBI:18420"/>
    </cofactor>
</comment>
<dbReference type="GO" id="GO:0005737">
    <property type="term" value="C:cytoplasm"/>
    <property type="evidence" value="ECO:0007669"/>
    <property type="project" value="UniProtKB-SubCell"/>
</dbReference>
<comment type="function">
    <text evidence="6">GTPase that associates with the 50S ribosomal subunit and may have a role during protein synthesis or ribosome biogenesis.</text>
</comment>
<comment type="subunit">
    <text evidence="6">Monomer. Associates with the 50S ribosomal subunit.</text>
</comment>
<keyword evidence="3 6" id="KW-0547">Nucleotide-binding</keyword>
<dbReference type="GO" id="GO:0043022">
    <property type="term" value="F:ribosome binding"/>
    <property type="evidence" value="ECO:0007669"/>
    <property type="project" value="TreeGrafter"/>
</dbReference>
<dbReference type="Pfam" id="PF01926">
    <property type="entry name" value="MMR_HSR1"/>
    <property type="match status" value="1"/>
</dbReference>
<dbReference type="FunFam" id="3.40.50.11060:FF:000001">
    <property type="entry name" value="GTPase HflX"/>
    <property type="match status" value="1"/>
</dbReference>
<evidence type="ECO:0000313" key="11">
    <source>
        <dbReference type="EMBL" id="QDV06636.1"/>
    </source>
</evidence>
<gene>
    <name evidence="6 11" type="primary">hflX</name>
    <name evidence="11" type="ORF">Poly30_21510</name>
</gene>
<evidence type="ECO:0000256" key="7">
    <source>
        <dbReference type="PIRSR" id="PIRSR006809-1"/>
    </source>
</evidence>
<evidence type="ECO:0000256" key="1">
    <source>
        <dbReference type="ARBA" id="ARBA00022490"/>
    </source>
</evidence>
<dbReference type="InterPro" id="IPR032305">
    <property type="entry name" value="GTP-bd_M"/>
</dbReference>
<feature type="binding site" evidence="7">
    <location>
        <begin position="211"/>
        <end position="218"/>
    </location>
    <ligand>
        <name>GTP</name>
        <dbReference type="ChEBI" id="CHEBI:37565"/>
    </ligand>
</feature>
<dbReference type="Proteomes" id="UP000320390">
    <property type="component" value="Chromosome"/>
</dbReference>
<dbReference type="InterPro" id="IPR025121">
    <property type="entry name" value="GTPase_HflX_N"/>
</dbReference>
<comment type="similarity">
    <text evidence="6">Belongs to the TRAFAC class OBG-HflX-like GTPase superfamily. HflX GTPase family.</text>
</comment>
<feature type="coiled-coil region" evidence="9">
    <location>
        <begin position="166"/>
        <end position="200"/>
    </location>
</feature>
<dbReference type="PANTHER" id="PTHR10229">
    <property type="entry name" value="GTP-BINDING PROTEIN HFLX"/>
    <property type="match status" value="1"/>
</dbReference>
<dbReference type="Pfam" id="PF13167">
    <property type="entry name" value="GTP-bdg_N"/>
    <property type="match status" value="1"/>
</dbReference>
<feature type="binding site" evidence="8">
    <location>
        <position position="218"/>
    </location>
    <ligand>
        <name>Mg(2+)</name>
        <dbReference type="ChEBI" id="CHEBI:18420"/>
    </ligand>
</feature>
<dbReference type="PANTHER" id="PTHR10229:SF0">
    <property type="entry name" value="GTP-BINDING PROTEIN 6-RELATED"/>
    <property type="match status" value="1"/>
</dbReference>
<organism evidence="11 12">
    <name type="scientific">Saltatorellus ferox</name>
    <dbReference type="NCBI Taxonomy" id="2528018"/>
    <lineage>
        <taxon>Bacteria</taxon>
        <taxon>Pseudomonadati</taxon>
        <taxon>Planctomycetota</taxon>
        <taxon>Planctomycetia</taxon>
        <taxon>Planctomycetia incertae sedis</taxon>
        <taxon>Saltatorellus</taxon>
    </lineage>
</organism>
<accession>A0A518ERC8</accession>
<dbReference type="OrthoDB" id="9812272at2"/>
<dbReference type="Gene3D" id="3.40.50.300">
    <property type="entry name" value="P-loop containing nucleotide triphosphate hydrolases"/>
    <property type="match status" value="1"/>
</dbReference>
<proteinExistence type="inferred from homology"/>
<keyword evidence="1 6" id="KW-0963">Cytoplasm</keyword>
<evidence type="ECO:0000256" key="3">
    <source>
        <dbReference type="ARBA" id="ARBA00022741"/>
    </source>
</evidence>
<evidence type="ECO:0000259" key="10">
    <source>
        <dbReference type="PROSITE" id="PS51705"/>
    </source>
</evidence>
<feature type="binding site" evidence="7">
    <location>
        <begin position="258"/>
        <end position="261"/>
    </location>
    <ligand>
        <name>GTP</name>
        <dbReference type="ChEBI" id="CHEBI:37565"/>
    </ligand>
</feature>
<dbReference type="InterPro" id="IPR016496">
    <property type="entry name" value="GTPase_HflX"/>
</dbReference>
<keyword evidence="9" id="KW-0175">Coiled coil</keyword>
<keyword evidence="2 8" id="KW-0479">Metal-binding</keyword>
<dbReference type="SUPFAM" id="SSF52540">
    <property type="entry name" value="P-loop containing nucleoside triphosphate hydrolases"/>
    <property type="match status" value="1"/>
</dbReference>
<dbReference type="GO" id="GO:0005525">
    <property type="term" value="F:GTP binding"/>
    <property type="evidence" value="ECO:0007669"/>
    <property type="project" value="UniProtKB-UniRule"/>
</dbReference>
<evidence type="ECO:0000256" key="2">
    <source>
        <dbReference type="ARBA" id="ARBA00022723"/>
    </source>
</evidence>
<protein>
    <recommendedName>
        <fullName evidence="6">GTPase HflX</fullName>
    </recommendedName>
    <alternativeName>
        <fullName evidence="6">GTP-binding protein HflX</fullName>
    </alternativeName>
</protein>
<dbReference type="GO" id="GO:0003924">
    <property type="term" value="F:GTPase activity"/>
    <property type="evidence" value="ECO:0007669"/>
    <property type="project" value="UniProtKB-UniRule"/>
</dbReference>
<feature type="binding site" evidence="7">
    <location>
        <begin position="324"/>
        <end position="327"/>
    </location>
    <ligand>
        <name>GTP</name>
        <dbReference type="ChEBI" id="CHEBI:37565"/>
    </ligand>
</feature>
<feature type="domain" description="Hflx-type G" evidence="10">
    <location>
        <begin position="205"/>
        <end position="375"/>
    </location>
</feature>
<dbReference type="InterPro" id="IPR042108">
    <property type="entry name" value="GTPase_HflX_N_sf"/>
</dbReference>
<evidence type="ECO:0000256" key="9">
    <source>
        <dbReference type="SAM" id="Coils"/>
    </source>
</evidence>
<dbReference type="AlphaFoldDB" id="A0A518ERC8"/>
<dbReference type="PROSITE" id="PS51705">
    <property type="entry name" value="G_HFLX"/>
    <property type="match status" value="1"/>
</dbReference>
<dbReference type="EMBL" id="CP036434">
    <property type="protein sequence ID" value="QDV06636.1"/>
    <property type="molecule type" value="Genomic_DNA"/>
</dbReference>
<feature type="binding site" evidence="7">
    <location>
        <begin position="236"/>
        <end position="240"/>
    </location>
    <ligand>
        <name>GTP</name>
        <dbReference type="ChEBI" id="CHEBI:37565"/>
    </ligand>
</feature>
<evidence type="ECO:0000256" key="4">
    <source>
        <dbReference type="ARBA" id="ARBA00022842"/>
    </source>
</evidence>
<dbReference type="InterPro" id="IPR005225">
    <property type="entry name" value="Small_GTP-bd"/>
</dbReference>
<reference evidence="11 12" key="1">
    <citation type="submission" date="2019-02" db="EMBL/GenBank/DDBJ databases">
        <title>Deep-cultivation of Planctomycetes and their phenomic and genomic characterization uncovers novel biology.</title>
        <authorList>
            <person name="Wiegand S."/>
            <person name="Jogler M."/>
            <person name="Boedeker C."/>
            <person name="Pinto D."/>
            <person name="Vollmers J."/>
            <person name="Rivas-Marin E."/>
            <person name="Kohn T."/>
            <person name="Peeters S.H."/>
            <person name="Heuer A."/>
            <person name="Rast P."/>
            <person name="Oberbeckmann S."/>
            <person name="Bunk B."/>
            <person name="Jeske O."/>
            <person name="Meyerdierks A."/>
            <person name="Storesund J.E."/>
            <person name="Kallscheuer N."/>
            <person name="Luecker S."/>
            <person name="Lage O.M."/>
            <person name="Pohl T."/>
            <person name="Merkel B.J."/>
            <person name="Hornburger P."/>
            <person name="Mueller R.-W."/>
            <person name="Bruemmer F."/>
            <person name="Labrenz M."/>
            <person name="Spormann A.M."/>
            <person name="Op den Camp H."/>
            <person name="Overmann J."/>
            <person name="Amann R."/>
            <person name="Jetten M.S.M."/>
            <person name="Mascher T."/>
            <person name="Medema M.H."/>
            <person name="Devos D.P."/>
            <person name="Kaster A.-K."/>
            <person name="Ovreas L."/>
            <person name="Rohde M."/>
            <person name="Galperin M.Y."/>
            <person name="Jogler C."/>
        </authorList>
    </citation>
    <scope>NUCLEOTIDE SEQUENCE [LARGE SCALE GENOMIC DNA]</scope>
    <source>
        <strain evidence="11 12">Poly30</strain>
    </source>
</reference>
<keyword evidence="12" id="KW-1185">Reference proteome</keyword>
<keyword evidence="4 8" id="KW-0460">Magnesium</keyword>
<evidence type="ECO:0000256" key="6">
    <source>
        <dbReference type="HAMAP-Rule" id="MF_00900"/>
    </source>
</evidence>
<dbReference type="RefSeq" id="WP_145196990.1">
    <property type="nucleotide sequence ID" value="NZ_CP036434.1"/>
</dbReference>
<dbReference type="InterPro" id="IPR030394">
    <property type="entry name" value="G_HFLX_dom"/>
</dbReference>
<dbReference type="NCBIfam" id="TIGR00231">
    <property type="entry name" value="small_GTP"/>
    <property type="match status" value="1"/>
</dbReference>
<dbReference type="PIRSF" id="PIRSF006809">
    <property type="entry name" value="GTP-binding_hflX_prd"/>
    <property type="match status" value="1"/>
</dbReference>
<dbReference type="Gene3D" id="6.10.250.2860">
    <property type="match status" value="1"/>
</dbReference>
<sequence>MSQRDRTISTDRHKERVFPCGVILPDQPDESGGPLSEVCALVKAADAEVVGDGLVQARSRPNPATLFGKGKVEEIGDEARRVGADAIVVDNDLTPAQGRNLEKAWEMRVIDRSELILDIFSRRAQTQQARLQVELAQNIYMMPRLRRMWTHLERMEGAIGTRGPGETQLETDKRLLNKRVTDLKRELSTIERRKQREVKARTGEFVVGLVGYTNAGKSTLLNYLTGSTEFAADMPFATLDTRTRRWVLPDKRTVLLSDTVGFLQRLPHHLVASFHATLEETLHADLLLHVVDASNPDADHQMNAVDEVLEEVSPHLKPDIVVFNKMDRVSDRLELAVLTERLAGQQVDVVHMSSKTGDGVQELISLVTQRLDERSGLVDVFAEPGDGKTVALVRSMGALLEEQVEDDGAMRLRIRLSPGALGVLKRQVSPGARIETAIP</sequence>
<feature type="binding site" evidence="7">
    <location>
        <begin position="353"/>
        <end position="355"/>
    </location>
    <ligand>
        <name>GTP</name>
        <dbReference type="ChEBI" id="CHEBI:37565"/>
    </ligand>
</feature>
<evidence type="ECO:0000313" key="12">
    <source>
        <dbReference type="Proteomes" id="UP000320390"/>
    </source>
</evidence>
<name>A0A518ERC8_9BACT</name>
<feature type="binding site" evidence="8">
    <location>
        <position position="238"/>
    </location>
    <ligand>
        <name>Mg(2+)</name>
        <dbReference type="ChEBI" id="CHEBI:18420"/>
    </ligand>
</feature>
<evidence type="ECO:0000256" key="8">
    <source>
        <dbReference type="PIRSR" id="PIRSR006809-2"/>
    </source>
</evidence>
<dbReference type="NCBIfam" id="TIGR03156">
    <property type="entry name" value="GTP_HflX"/>
    <property type="match status" value="1"/>
</dbReference>